<keyword evidence="2" id="KW-0813">Transport</keyword>
<dbReference type="EMBL" id="JBHEZX010000014">
    <property type="protein sequence ID" value="MFC1413055.1"/>
    <property type="molecule type" value="Genomic_DNA"/>
</dbReference>
<proteinExistence type="predicted"/>
<organism evidence="8 9">
    <name type="scientific">Streptacidiphilus alkalitolerans</name>
    <dbReference type="NCBI Taxonomy" id="3342712"/>
    <lineage>
        <taxon>Bacteria</taxon>
        <taxon>Bacillati</taxon>
        <taxon>Actinomycetota</taxon>
        <taxon>Actinomycetes</taxon>
        <taxon>Kitasatosporales</taxon>
        <taxon>Streptomycetaceae</taxon>
        <taxon>Streptacidiphilus</taxon>
    </lineage>
</organism>
<dbReference type="Gene3D" id="1.20.1250.20">
    <property type="entry name" value="MFS general substrate transporter like domains"/>
    <property type="match status" value="1"/>
</dbReference>
<keyword evidence="3" id="KW-1003">Cell membrane</keyword>
<keyword evidence="9" id="KW-1185">Reference proteome</keyword>
<gene>
    <name evidence="8" type="ORF">ACEZDG_27690</name>
</gene>
<dbReference type="PANTHER" id="PTHR23513">
    <property type="entry name" value="INTEGRAL MEMBRANE EFFLUX PROTEIN-RELATED"/>
    <property type="match status" value="1"/>
</dbReference>
<evidence type="ECO:0000313" key="8">
    <source>
        <dbReference type="EMBL" id="MFC1413055.1"/>
    </source>
</evidence>
<evidence type="ECO:0000256" key="1">
    <source>
        <dbReference type="ARBA" id="ARBA00004429"/>
    </source>
</evidence>
<feature type="transmembrane region" description="Helical" evidence="7">
    <location>
        <begin position="269"/>
        <end position="291"/>
    </location>
</feature>
<feature type="transmembrane region" description="Helical" evidence="7">
    <location>
        <begin position="393"/>
        <end position="415"/>
    </location>
</feature>
<evidence type="ECO:0000256" key="5">
    <source>
        <dbReference type="ARBA" id="ARBA00022989"/>
    </source>
</evidence>
<feature type="transmembrane region" description="Helical" evidence="7">
    <location>
        <begin position="66"/>
        <end position="86"/>
    </location>
</feature>
<evidence type="ECO:0000256" key="7">
    <source>
        <dbReference type="SAM" id="Phobius"/>
    </source>
</evidence>
<evidence type="ECO:0000256" key="2">
    <source>
        <dbReference type="ARBA" id="ARBA00022448"/>
    </source>
</evidence>
<reference evidence="8 9" key="1">
    <citation type="submission" date="2024-09" db="EMBL/GenBank/DDBJ databases">
        <authorList>
            <person name="Lee S.D."/>
        </authorList>
    </citation>
    <scope>NUCLEOTIDE SEQUENCE [LARGE SCALE GENOMIC DNA]</scope>
    <source>
        <strain evidence="8 9">N1-1</strain>
    </source>
</reference>
<feature type="transmembrane region" description="Helical" evidence="7">
    <location>
        <begin position="241"/>
        <end position="263"/>
    </location>
</feature>
<protein>
    <submittedName>
        <fullName evidence="8">MFS transporter</fullName>
    </submittedName>
</protein>
<feature type="transmembrane region" description="Helical" evidence="7">
    <location>
        <begin position="35"/>
        <end position="54"/>
    </location>
</feature>
<evidence type="ECO:0000256" key="4">
    <source>
        <dbReference type="ARBA" id="ARBA00022692"/>
    </source>
</evidence>
<dbReference type="InterPro" id="IPR010290">
    <property type="entry name" value="TM_effector"/>
</dbReference>
<dbReference type="Pfam" id="PF05977">
    <property type="entry name" value="MFS_3"/>
    <property type="match status" value="1"/>
</dbReference>
<evidence type="ECO:0000256" key="6">
    <source>
        <dbReference type="ARBA" id="ARBA00023136"/>
    </source>
</evidence>
<name>A0ABV6VH40_9ACTN</name>
<keyword evidence="5 7" id="KW-1133">Transmembrane helix</keyword>
<dbReference type="PANTHER" id="PTHR23513:SF9">
    <property type="entry name" value="ENTEROBACTIN EXPORTER ENTS"/>
    <property type="match status" value="1"/>
</dbReference>
<dbReference type="RefSeq" id="WP_380514326.1">
    <property type="nucleotide sequence ID" value="NZ_JBHEZX010000014.1"/>
</dbReference>
<evidence type="ECO:0000313" key="9">
    <source>
        <dbReference type="Proteomes" id="UP001592582"/>
    </source>
</evidence>
<sequence>MTSNDAPPEGRRLRRLLSQFSVDLAPWHSSRDFRLLWSAGAITVFGSFLTLVAVPLQLKQLTGSSLAVGLIGAVELVPLVLCGLWGGVLADAMDRRKLVVRSELAQGVCAAALLLNALLPHPAVWPLYVVAGLASAFGSLQRPSLDALTPQIVAHDQLTAAASLTSLRWNVGAIAGPALAGVVATTAGVPVAYAIDLGTFAVSVLLMYRLRPVPPSPSAEKPSVGAIVDGLRYARSRPELLGTYAVDLAAMLFAMPTAVFPFLADRLHASWSLGLMYASFAVGSLLVTLTSRWAGQVHRHGRMVVWAAMAWGAAIAGAGLSGEVWLVLLCLVAAGGADMVSGLFRSTMWNGTIPDEYRGRLAGVELLSYSVGPQLGQVRAGGMAAVVGVRASIWVGGAACVVAVGALAVSLPALLRYDARTNPHALALRAHREAEFSAEATEVAAPALG</sequence>
<evidence type="ECO:0000256" key="3">
    <source>
        <dbReference type="ARBA" id="ARBA00022475"/>
    </source>
</evidence>
<dbReference type="SUPFAM" id="SSF103473">
    <property type="entry name" value="MFS general substrate transporter"/>
    <property type="match status" value="1"/>
</dbReference>
<accession>A0ABV6VH40</accession>
<dbReference type="CDD" id="cd06173">
    <property type="entry name" value="MFS_MefA_like"/>
    <property type="match status" value="1"/>
</dbReference>
<dbReference type="InterPro" id="IPR036259">
    <property type="entry name" value="MFS_trans_sf"/>
</dbReference>
<feature type="transmembrane region" description="Helical" evidence="7">
    <location>
        <begin position="303"/>
        <end position="334"/>
    </location>
</feature>
<keyword evidence="6 7" id="KW-0472">Membrane</keyword>
<dbReference type="Proteomes" id="UP001592582">
    <property type="component" value="Unassembled WGS sequence"/>
</dbReference>
<comment type="caution">
    <text evidence="8">The sequence shown here is derived from an EMBL/GenBank/DDBJ whole genome shotgun (WGS) entry which is preliminary data.</text>
</comment>
<keyword evidence="4 7" id="KW-0812">Transmembrane</keyword>
<comment type="subcellular location">
    <subcellularLocation>
        <location evidence="1">Cell inner membrane</location>
        <topology evidence="1">Multi-pass membrane protein</topology>
    </subcellularLocation>
</comment>